<proteinExistence type="predicted"/>
<dbReference type="Proteomes" id="UP000644699">
    <property type="component" value="Unassembled WGS sequence"/>
</dbReference>
<dbReference type="EMBL" id="BMIQ01000005">
    <property type="protein sequence ID" value="GGE12134.1"/>
    <property type="molecule type" value="Genomic_DNA"/>
</dbReference>
<reference evidence="1" key="2">
    <citation type="submission" date="2020-09" db="EMBL/GenBank/DDBJ databases">
        <authorList>
            <person name="Sun Q."/>
            <person name="Zhou Y."/>
        </authorList>
    </citation>
    <scope>NUCLEOTIDE SEQUENCE</scope>
    <source>
        <strain evidence="1">CGMCC 1.15367</strain>
    </source>
</reference>
<evidence type="ECO:0000313" key="1">
    <source>
        <dbReference type="EMBL" id="GGE12134.1"/>
    </source>
</evidence>
<keyword evidence="2" id="KW-1185">Reference proteome</keyword>
<organism evidence="1 2">
    <name type="scientific">Aureimonas endophytica</name>
    <dbReference type="NCBI Taxonomy" id="2027858"/>
    <lineage>
        <taxon>Bacteria</taxon>
        <taxon>Pseudomonadati</taxon>
        <taxon>Pseudomonadota</taxon>
        <taxon>Alphaproteobacteria</taxon>
        <taxon>Hyphomicrobiales</taxon>
        <taxon>Aurantimonadaceae</taxon>
        <taxon>Aureimonas</taxon>
    </lineage>
</organism>
<evidence type="ECO:0000313" key="2">
    <source>
        <dbReference type="Proteomes" id="UP000644699"/>
    </source>
</evidence>
<comment type="caution">
    <text evidence="1">The sequence shown here is derived from an EMBL/GenBank/DDBJ whole genome shotgun (WGS) entry which is preliminary data.</text>
</comment>
<reference evidence="1" key="1">
    <citation type="journal article" date="2014" name="Int. J. Syst. Evol. Microbiol.">
        <title>Complete genome sequence of Corynebacterium casei LMG S-19264T (=DSM 44701T), isolated from a smear-ripened cheese.</title>
        <authorList>
            <consortium name="US DOE Joint Genome Institute (JGI-PGF)"/>
            <person name="Walter F."/>
            <person name="Albersmeier A."/>
            <person name="Kalinowski J."/>
            <person name="Ruckert C."/>
        </authorList>
    </citation>
    <scope>NUCLEOTIDE SEQUENCE</scope>
    <source>
        <strain evidence="1">CGMCC 1.15367</strain>
    </source>
</reference>
<protein>
    <submittedName>
        <fullName evidence="1">Uncharacterized protein</fullName>
    </submittedName>
</protein>
<accession>A0A917E8V5</accession>
<gene>
    <name evidence="1" type="ORF">GCM10011390_34120</name>
</gene>
<dbReference type="RefSeq" id="WP_188910605.1">
    <property type="nucleotide sequence ID" value="NZ_BMIQ01000005.1"/>
</dbReference>
<dbReference type="AlphaFoldDB" id="A0A917E8V5"/>
<sequence length="140" mass="14970">MSGPAGGITSNTTSMSLRHKFNTHINPDWERGIVVAVDGAGNGKGVRISPALSKLNSEVLAAVERGVAGTAIEPVAAKRVNTEERLRASQEATNLTPEEKAKAAEIINKQIAELDMKLGSFKGTDAYNRFISAFAKYELK</sequence>
<name>A0A917E8V5_9HYPH</name>